<evidence type="ECO:0000256" key="8">
    <source>
        <dbReference type="ARBA" id="ARBA00023136"/>
    </source>
</evidence>
<protein>
    <submittedName>
        <fullName evidence="10">Cobalt import ATP-binding protein cbiO 1</fullName>
    </submittedName>
</protein>
<dbReference type="InterPro" id="IPR027417">
    <property type="entry name" value="P-loop_NTPase"/>
</dbReference>
<evidence type="ECO:0000256" key="1">
    <source>
        <dbReference type="ARBA" id="ARBA00004236"/>
    </source>
</evidence>
<dbReference type="GO" id="GO:0042626">
    <property type="term" value="F:ATPase-coupled transmembrane transporter activity"/>
    <property type="evidence" value="ECO:0007669"/>
    <property type="project" value="TreeGrafter"/>
</dbReference>
<dbReference type="AlphaFoldDB" id="H6N5K8"/>
<evidence type="ECO:0000259" key="9">
    <source>
        <dbReference type="PROSITE" id="PS50893"/>
    </source>
</evidence>
<dbReference type="PROSITE" id="PS50893">
    <property type="entry name" value="ABC_TRANSPORTER_2"/>
    <property type="match status" value="1"/>
</dbReference>
<organism evidence="10 11">
    <name type="scientific">Mycoplasma haemocanis (strain Illinois)</name>
    <dbReference type="NCBI Taxonomy" id="1111676"/>
    <lineage>
        <taxon>Bacteria</taxon>
        <taxon>Bacillati</taxon>
        <taxon>Mycoplasmatota</taxon>
        <taxon>Mollicutes</taxon>
        <taxon>Mycoplasmataceae</taxon>
        <taxon>Mycoplasma</taxon>
    </lineage>
</organism>
<dbReference type="PROSITE" id="PS00211">
    <property type="entry name" value="ABC_TRANSPORTER_1"/>
    <property type="match status" value="1"/>
</dbReference>
<dbReference type="NCBIfam" id="TIGR04520">
    <property type="entry name" value="ECF_ATPase_1"/>
    <property type="match status" value="1"/>
</dbReference>
<dbReference type="InterPro" id="IPR015856">
    <property type="entry name" value="ABC_transpr_CbiO/EcfA_su"/>
</dbReference>
<dbReference type="Proteomes" id="UP000009135">
    <property type="component" value="Chromosome"/>
</dbReference>
<evidence type="ECO:0000256" key="7">
    <source>
        <dbReference type="ARBA" id="ARBA00022967"/>
    </source>
</evidence>
<keyword evidence="6 10" id="KW-0067">ATP-binding</keyword>
<dbReference type="GO" id="GO:0016887">
    <property type="term" value="F:ATP hydrolysis activity"/>
    <property type="evidence" value="ECO:0007669"/>
    <property type="project" value="InterPro"/>
</dbReference>
<dbReference type="GO" id="GO:0043190">
    <property type="term" value="C:ATP-binding cassette (ABC) transporter complex"/>
    <property type="evidence" value="ECO:0007669"/>
    <property type="project" value="TreeGrafter"/>
</dbReference>
<name>H6N5K8_MYCHN</name>
<dbReference type="PANTHER" id="PTHR43553:SF24">
    <property type="entry name" value="ENERGY-COUPLING FACTOR TRANSPORTER ATP-BINDING PROTEIN ECFA1"/>
    <property type="match status" value="1"/>
</dbReference>
<dbReference type="InterPro" id="IPR003593">
    <property type="entry name" value="AAA+_ATPase"/>
</dbReference>
<gene>
    <name evidence="10" type="primary">cbiO1</name>
    <name evidence="10" type="ordered locus">MHC_00510</name>
</gene>
<dbReference type="HOGENOM" id="CLU_000604_1_22_14"/>
<evidence type="ECO:0000256" key="4">
    <source>
        <dbReference type="ARBA" id="ARBA00022475"/>
    </source>
</evidence>
<keyword evidence="7" id="KW-1278">Translocase</keyword>
<dbReference type="EMBL" id="CP003199">
    <property type="protein sequence ID" value="AEW44968.1"/>
    <property type="molecule type" value="Genomic_DNA"/>
</dbReference>
<dbReference type="STRING" id="1111676.MHC_00510"/>
<sequence>MYAIELVNLNFGYVEDKPILKNLNLKLTPNKYICIVGHNGSGKSTLSKLLIGLVKPWSGKIKVAGIELNDENYKKVLHKLGLVFQNPDSQFIRLTAEDDIAFGLENRNVPRILIRKIIDHVSKFMNIEPLLQVNSSLLSGGEKQKVCIASILALNPDIIIFDESTSMLDVNSKDDLLKIMRSLVKDQKKTVISITHDMEELLVADELVLLKDGTILAHGDPKEILKDEELLKTSNLDFPFIYCLANSLKAKGVKIPEFDDEEDLIKKLSNI</sequence>
<dbReference type="Gene3D" id="3.40.50.300">
    <property type="entry name" value="P-loop containing nucleotide triphosphate hydrolases"/>
    <property type="match status" value="1"/>
</dbReference>
<dbReference type="OrthoDB" id="9784332at2"/>
<dbReference type="Pfam" id="PF00005">
    <property type="entry name" value="ABC_tran"/>
    <property type="match status" value="1"/>
</dbReference>
<evidence type="ECO:0000256" key="2">
    <source>
        <dbReference type="ARBA" id="ARBA00005417"/>
    </source>
</evidence>
<keyword evidence="4" id="KW-1003">Cell membrane</keyword>
<feature type="domain" description="ABC transporter" evidence="9">
    <location>
        <begin position="4"/>
        <end position="237"/>
    </location>
</feature>
<keyword evidence="11" id="KW-1185">Reference proteome</keyword>
<dbReference type="InterPro" id="IPR017871">
    <property type="entry name" value="ABC_transporter-like_CS"/>
</dbReference>
<dbReference type="KEGG" id="mhe:MHC_00510"/>
<keyword evidence="5" id="KW-0547">Nucleotide-binding</keyword>
<dbReference type="InterPro" id="IPR030947">
    <property type="entry name" value="EcfA_1"/>
</dbReference>
<dbReference type="InterPro" id="IPR050095">
    <property type="entry name" value="ECF_ABC_transporter_ATP-bd"/>
</dbReference>
<dbReference type="PANTHER" id="PTHR43553">
    <property type="entry name" value="HEAVY METAL TRANSPORTER"/>
    <property type="match status" value="1"/>
</dbReference>
<dbReference type="CDD" id="cd03225">
    <property type="entry name" value="ABC_cobalt_CbiO_domain1"/>
    <property type="match status" value="1"/>
</dbReference>
<dbReference type="GO" id="GO:0005524">
    <property type="term" value="F:ATP binding"/>
    <property type="evidence" value="ECO:0007669"/>
    <property type="project" value="UniProtKB-KW"/>
</dbReference>
<comment type="similarity">
    <text evidence="2">Belongs to the ABC transporter superfamily.</text>
</comment>
<evidence type="ECO:0000256" key="3">
    <source>
        <dbReference type="ARBA" id="ARBA00022448"/>
    </source>
</evidence>
<dbReference type="FunFam" id="3.40.50.300:FF:000224">
    <property type="entry name" value="Energy-coupling factor transporter ATP-binding protein EcfA"/>
    <property type="match status" value="1"/>
</dbReference>
<evidence type="ECO:0000256" key="5">
    <source>
        <dbReference type="ARBA" id="ARBA00022741"/>
    </source>
</evidence>
<dbReference type="SUPFAM" id="SSF52540">
    <property type="entry name" value="P-loop containing nucleoside triphosphate hydrolases"/>
    <property type="match status" value="1"/>
</dbReference>
<reference evidence="10 11" key="1">
    <citation type="journal article" date="2012" name="J. Bacteriol.">
        <title>Complete genome sequence of Mycoplasma haemocanis strain Illinois.</title>
        <authorList>
            <person name="do Nascimento N.C."/>
            <person name="Guimaraes A.M."/>
            <person name="Santos A.P."/>
            <person name="Sanmiguel P.J."/>
            <person name="Messick J.B."/>
        </authorList>
    </citation>
    <scope>NUCLEOTIDE SEQUENCE [LARGE SCALE GENOMIC DNA]</scope>
    <source>
        <strain evidence="10 11">Illinois</strain>
    </source>
</reference>
<keyword evidence="8" id="KW-0472">Membrane</keyword>
<comment type="subcellular location">
    <subcellularLocation>
        <location evidence="1">Cell membrane</location>
    </subcellularLocation>
</comment>
<proteinExistence type="inferred from homology"/>
<keyword evidence="3" id="KW-0813">Transport</keyword>
<evidence type="ECO:0000256" key="6">
    <source>
        <dbReference type="ARBA" id="ARBA00022840"/>
    </source>
</evidence>
<dbReference type="SMART" id="SM00382">
    <property type="entry name" value="AAA"/>
    <property type="match status" value="1"/>
</dbReference>
<dbReference type="InterPro" id="IPR003439">
    <property type="entry name" value="ABC_transporter-like_ATP-bd"/>
</dbReference>
<evidence type="ECO:0000313" key="10">
    <source>
        <dbReference type="EMBL" id="AEW44968.1"/>
    </source>
</evidence>
<accession>H6N5K8</accession>
<evidence type="ECO:0000313" key="11">
    <source>
        <dbReference type="Proteomes" id="UP000009135"/>
    </source>
</evidence>